<proteinExistence type="predicted"/>
<evidence type="ECO:0000313" key="2">
    <source>
        <dbReference type="Proteomes" id="UP000887116"/>
    </source>
</evidence>
<dbReference type="InterPro" id="IPR040091">
    <property type="entry name" value="LRRC56"/>
</dbReference>
<comment type="caution">
    <text evidence="1">The sequence shown here is derived from an EMBL/GenBank/DDBJ whole genome shotgun (WGS) entry which is preliminary data.</text>
</comment>
<dbReference type="Gene3D" id="3.80.10.10">
    <property type="entry name" value="Ribonuclease Inhibitor"/>
    <property type="match status" value="1"/>
</dbReference>
<dbReference type="OrthoDB" id="6427800at2759"/>
<dbReference type="Proteomes" id="UP000887116">
    <property type="component" value="Unassembled WGS sequence"/>
</dbReference>
<dbReference type="EMBL" id="BMAO01029021">
    <property type="protein sequence ID" value="GFR28886.1"/>
    <property type="molecule type" value="Genomic_DNA"/>
</dbReference>
<accession>A0A8X6LZT0</accession>
<reference evidence="1" key="1">
    <citation type="submission" date="2020-07" db="EMBL/GenBank/DDBJ databases">
        <title>Multicomponent nature underlies the extraordinary mechanical properties of spider dragline silk.</title>
        <authorList>
            <person name="Kono N."/>
            <person name="Nakamura H."/>
            <person name="Mori M."/>
            <person name="Yoshida Y."/>
            <person name="Ohtoshi R."/>
            <person name="Malay A.D."/>
            <person name="Moran D.A.P."/>
            <person name="Tomita M."/>
            <person name="Numata K."/>
            <person name="Arakawa K."/>
        </authorList>
    </citation>
    <scope>NUCLEOTIDE SEQUENCE</scope>
</reference>
<gene>
    <name evidence="1" type="primary">AVEN_636_1</name>
    <name evidence="1" type="ORF">TNCT_165421</name>
</gene>
<keyword evidence="2" id="KW-1185">Reference proteome</keyword>
<organism evidence="1 2">
    <name type="scientific">Trichonephila clavata</name>
    <name type="common">Joro spider</name>
    <name type="synonym">Nephila clavata</name>
    <dbReference type="NCBI Taxonomy" id="2740835"/>
    <lineage>
        <taxon>Eukaryota</taxon>
        <taxon>Metazoa</taxon>
        <taxon>Ecdysozoa</taxon>
        <taxon>Arthropoda</taxon>
        <taxon>Chelicerata</taxon>
        <taxon>Arachnida</taxon>
        <taxon>Araneae</taxon>
        <taxon>Araneomorphae</taxon>
        <taxon>Entelegynae</taxon>
        <taxon>Araneoidea</taxon>
        <taxon>Nephilidae</taxon>
        <taxon>Trichonephila</taxon>
    </lineage>
</organism>
<dbReference type="PANTHER" id="PTHR22708">
    <property type="entry name" value="LEUCINE-RICH REPEAT-CONTAINING PROTEIN 56"/>
    <property type="match status" value="1"/>
</dbReference>
<protein>
    <submittedName>
        <fullName evidence="1">Uncharacterized protein</fullName>
    </submittedName>
</protein>
<name>A0A8X6LZT0_TRICU</name>
<dbReference type="AlphaFoldDB" id="A0A8X6LZT0"/>
<sequence length="161" mass="18156">MKKATSLRLYSGNGVDLLSHACQYLCSLKSLYISDSHLESLRFLGAHFSKVKELTLADCRLRSLDGITSFPNLKILRLPGNEIHNVDQCIYLPQLCHLDVRSYMPKDRVVTTLASGGLQNVKLAIVGTCLGTWRLVRFREFLHPTGITFGYCLVVYCEFEV</sequence>
<evidence type="ECO:0000313" key="1">
    <source>
        <dbReference type="EMBL" id="GFR28886.1"/>
    </source>
</evidence>
<dbReference type="SUPFAM" id="SSF52058">
    <property type="entry name" value="L domain-like"/>
    <property type="match status" value="1"/>
</dbReference>
<dbReference type="PANTHER" id="PTHR22708:SF0">
    <property type="entry name" value="LEUCINE-RICH REPEAT-CONTAINING PROTEIN 56"/>
    <property type="match status" value="1"/>
</dbReference>
<dbReference type="InterPro" id="IPR032675">
    <property type="entry name" value="LRR_dom_sf"/>
</dbReference>